<reference evidence="1" key="2">
    <citation type="submission" date="2021-10" db="EMBL/GenBank/DDBJ databases">
        <title>Phylogenomics reveals ancestral predisposition of the termite-cultivated fungus Termitomyces towards a domesticated lifestyle.</title>
        <authorList>
            <person name="Auxier B."/>
            <person name="Grum-Grzhimaylo A."/>
            <person name="Cardenas M.E."/>
            <person name="Lodge J.D."/>
            <person name="Laessoe T."/>
            <person name="Pedersen O."/>
            <person name="Smith M.E."/>
            <person name="Kuyper T.W."/>
            <person name="Franco-Molano E.A."/>
            <person name="Baroni T.J."/>
            <person name="Aanen D.K."/>
        </authorList>
    </citation>
    <scope>NUCLEOTIDE SEQUENCE</scope>
    <source>
        <strain evidence="1">AP01</strain>
        <tissue evidence="1">Mycelium</tissue>
    </source>
</reference>
<comment type="caution">
    <text evidence="1">The sequence shown here is derived from an EMBL/GenBank/DDBJ whole genome shotgun (WGS) entry which is preliminary data.</text>
</comment>
<dbReference type="Proteomes" id="UP000775547">
    <property type="component" value="Unassembled WGS sequence"/>
</dbReference>
<organism evidence="1 2">
    <name type="scientific">Asterophora parasitica</name>
    <dbReference type="NCBI Taxonomy" id="117018"/>
    <lineage>
        <taxon>Eukaryota</taxon>
        <taxon>Fungi</taxon>
        <taxon>Dikarya</taxon>
        <taxon>Basidiomycota</taxon>
        <taxon>Agaricomycotina</taxon>
        <taxon>Agaricomycetes</taxon>
        <taxon>Agaricomycetidae</taxon>
        <taxon>Agaricales</taxon>
        <taxon>Tricholomatineae</taxon>
        <taxon>Lyophyllaceae</taxon>
        <taxon>Asterophora</taxon>
    </lineage>
</organism>
<dbReference type="AlphaFoldDB" id="A0A9P7GH20"/>
<protein>
    <submittedName>
        <fullName evidence="1">Uncharacterized protein</fullName>
    </submittedName>
</protein>
<evidence type="ECO:0000313" key="2">
    <source>
        <dbReference type="Proteomes" id="UP000775547"/>
    </source>
</evidence>
<gene>
    <name evidence="1" type="ORF">DXG03_001144</name>
</gene>
<proteinExistence type="predicted"/>
<evidence type="ECO:0000313" key="1">
    <source>
        <dbReference type="EMBL" id="KAG5647185.1"/>
    </source>
</evidence>
<accession>A0A9P7GH20</accession>
<dbReference type="EMBL" id="JABCKV010000012">
    <property type="protein sequence ID" value="KAG5647185.1"/>
    <property type="molecule type" value="Genomic_DNA"/>
</dbReference>
<name>A0A9P7GH20_9AGAR</name>
<sequence length="216" mass="24817">MVASRPHTARQVDTSPLPHVSLEAARLLQATEAAINPSELNAAMRKYYILVQAMSETSDALYIPLALMSFNDLLSSESPVAPYMRAHPEFRREVRWGRLECYEQLGKREDSKPMESDRRRWASSNSDALDAMFTLYVHECSKTIGGDDYYFDTHERMAFWREIVESITGMAATRNVLVVRQALNSYNFCLLMHPAPPCLRYSGLHRTIRRGRMDCY</sequence>
<reference evidence="1" key="1">
    <citation type="submission" date="2020-07" db="EMBL/GenBank/DDBJ databases">
        <authorList>
            <person name="Nieuwenhuis M."/>
            <person name="Van De Peppel L.J.J."/>
        </authorList>
    </citation>
    <scope>NUCLEOTIDE SEQUENCE</scope>
    <source>
        <strain evidence="1">AP01</strain>
        <tissue evidence="1">Mycelium</tissue>
    </source>
</reference>
<keyword evidence="2" id="KW-1185">Reference proteome</keyword>